<dbReference type="EMBL" id="QKNV01000072">
    <property type="protein sequence ID" value="PZA21695.1"/>
    <property type="molecule type" value="Genomic_DNA"/>
</dbReference>
<dbReference type="PANTHER" id="PTHR21661">
    <property type="entry name" value="EPOXIDE HYDROLASE 1-RELATED"/>
    <property type="match status" value="1"/>
</dbReference>
<evidence type="ECO:0000256" key="3">
    <source>
        <dbReference type="ARBA" id="ARBA00022801"/>
    </source>
</evidence>
<name>A0A323VAH4_9ACTN</name>
<feature type="active site" description="Nucleophile" evidence="4">
    <location>
        <position position="161"/>
    </location>
</feature>
<accession>A0A323VAH4</accession>
<keyword evidence="8" id="KW-1185">Reference proteome</keyword>
<keyword evidence="2" id="KW-0058">Aromatic hydrocarbons catabolism</keyword>
<dbReference type="Gene3D" id="3.40.50.1820">
    <property type="entry name" value="alpha/beta hydrolase"/>
    <property type="match status" value="1"/>
</dbReference>
<dbReference type="GO" id="GO:0004301">
    <property type="term" value="F:epoxide hydrolase activity"/>
    <property type="evidence" value="ECO:0007669"/>
    <property type="project" value="TreeGrafter"/>
</dbReference>
<evidence type="ECO:0000256" key="2">
    <source>
        <dbReference type="ARBA" id="ARBA00022797"/>
    </source>
</evidence>
<dbReference type="Proteomes" id="UP000580718">
    <property type="component" value="Unassembled WGS sequence"/>
</dbReference>
<dbReference type="Pfam" id="PF06441">
    <property type="entry name" value="EHN"/>
    <property type="match status" value="1"/>
</dbReference>
<evidence type="ECO:0000256" key="4">
    <source>
        <dbReference type="PIRSR" id="PIRSR001112-1"/>
    </source>
</evidence>
<dbReference type="InterPro" id="IPR000639">
    <property type="entry name" value="Epox_hydrolase-like"/>
</dbReference>
<keyword evidence="3" id="KW-0378">Hydrolase</keyword>
<feature type="active site" description="Proton acceptor" evidence="4">
    <location>
        <position position="335"/>
    </location>
</feature>
<feature type="active site" description="Proton donor" evidence="4">
    <location>
        <position position="287"/>
    </location>
</feature>
<dbReference type="RefSeq" id="WP_110551964.1">
    <property type="nucleotide sequence ID" value="NZ_JACIBU010000001.1"/>
</dbReference>
<evidence type="ECO:0000256" key="1">
    <source>
        <dbReference type="ARBA" id="ARBA00010088"/>
    </source>
</evidence>
<dbReference type="InterPro" id="IPR016292">
    <property type="entry name" value="Epoxide_hydrolase"/>
</dbReference>
<sequence>MDDAAPPRTDQAVLDDLRARLRAYRAVEGTGEHGWDRGTEPGYLAELLASWAGEYDWRPHEERIRALPWQLAGGLRVVHQRAADPAAPAVVLLHGWPDSVLRYERVLPLLTDVHVVVPALPGYPFAAPLPERDLSSAEMAPYVAAAMTELGYDRYVVSGGDIGRFVATSLALHRPDDVAALHLTDVPLFAAFTSEPASDEERDLRERVTQWRAAEGGYMHEHATKPHTLAVALGDSPAGLAAWIVEKLRSWSDCGGDVEQVFTRDELLTWVTAYWVSGSIGTSFAPYAKQSPPFERIDVPTVVQQFPGELVRSPRSVAERLFDLRGWRDETAGGHFAAWERPEEFVAGVREALALA</sequence>
<reference evidence="7 8" key="1">
    <citation type="submission" date="2018-06" db="EMBL/GenBank/DDBJ databases">
        <title>Draft genome sequence of Modestobacter versicolor CP153-2.</title>
        <authorList>
            <person name="Gundlapally S.R."/>
        </authorList>
    </citation>
    <scope>NUCLEOTIDE SEQUENCE [LARGE SCALE GENOMIC DNA]</scope>
    <source>
        <strain evidence="7 8">CP153-2</strain>
    </source>
</reference>
<protein>
    <submittedName>
        <fullName evidence="7">Enterotoxin</fullName>
    </submittedName>
    <submittedName>
        <fullName evidence="6">Pimeloyl-ACP methyl ester carboxylesterase</fullName>
    </submittedName>
</protein>
<dbReference type="PANTHER" id="PTHR21661:SF35">
    <property type="entry name" value="EPOXIDE HYDROLASE"/>
    <property type="match status" value="1"/>
</dbReference>
<reference evidence="6 9" key="2">
    <citation type="submission" date="2020-08" db="EMBL/GenBank/DDBJ databases">
        <title>Sequencing the genomes of 1000 actinobacteria strains.</title>
        <authorList>
            <person name="Klenk H.-P."/>
        </authorList>
    </citation>
    <scope>NUCLEOTIDE SEQUENCE [LARGE SCALE GENOMIC DNA]</scope>
    <source>
        <strain evidence="6 9">DSM 16678</strain>
    </source>
</reference>
<evidence type="ECO:0000313" key="8">
    <source>
        <dbReference type="Proteomes" id="UP000247602"/>
    </source>
</evidence>
<dbReference type="PRINTS" id="PR00412">
    <property type="entry name" value="EPOXHYDRLASE"/>
</dbReference>
<comment type="caution">
    <text evidence="7">The sequence shown here is derived from an EMBL/GenBank/DDBJ whole genome shotgun (WGS) entry which is preliminary data.</text>
</comment>
<proteinExistence type="inferred from homology"/>
<dbReference type="InterPro" id="IPR029058">
    <property type="entry name" value="AB_hydrolase_fold"/>
</dbReference>
<dbReference type="OrthoDB" id="4654311at2"/>
<dbReference type="PIRSF" id="PIRSF001112">
    <property type="entry name" value="Epoxide_hydrolase"/>
    <property type="match status" value="1"/>
</dbReference>
<feature type="domain" description="Epoxide hydrolase N-terminal" evidence="5">
    <location>
        <begin position="9"/>
        <end position="102"/>
    </location>
</feature>
<evidence type="ECO:0000313" key="7">
    <source>
        <dbReference type="EMBL" id="PZA21695.1"/>
    </source>
</evidence>
<dbReference type="EMBL" id="JACIBU010000001">
    <property type="protein sequence ID" value="MBB3674387.1"/>
    <property type="molecule type" value="Genomic_DNA"/>
</dbReference>
<evidence type="ECO:0000313" key="9">
    <source>
        <dbReference type="Proteomes" id="UP000580718"/>
    </source>
</evidence>
<comment type="similarity">
    <text evidence="1">Belongs to the peptidase S33 family.</text>
</comment>
<dbReference type="AlphaFoldDB" id="A0A323VAH4"/>
<organism evidence="7 8">
    <name type="scientific">Modestobacter versicolor</name>
    <dbReference type="NCBI Taxonomy" id="429133"/>
    <lineage>
        <taxon>Bacteria</taxon>
        <taxon>Bacillati</taxon>
        <taxon>Actinomycetota</taxon>
        <taxon>Actinomycetes</taxon>
        <taxon>Geodermatophilales</taxon>
        <taxon>Geodermatophilaceae</taxon>
        <taxon>Modestobacter</taxon>
    </lineage>
</organism>
<dbReference type="SUPFAM" id="SSF53474">
    <property type="entry name" value="alpha/beta-Hydrolases"/>
    <property type="match status" value="1"/>
</dbReference>
<gene>
    <name evidence="7" type="ORF">DMO24_08935</name>
    <name evidence="6" type="ORF">FHX36_000122</name>
</gene>
<dbReference type="GO" id="GO:0097176">
    <property type="term" value="P:epoxide metabolic process"/>
    <property type="evidence" value="ECO:0007669"/>
    <property type="project" value="TreeGrafter"/>
</dbReference>
<dbReference type="Proteomes" id="UP000247602">
    <property type="component" value="Unassembled WGS sequence"/>
</dbReference>
<dbReference type="InterPro" id="IPR010497">
    <property type="entry name" value="Epoxide_hydro_N"/>
</dbReference>
<evidence type="ECO:0000259" key="5">
    <source>
        <dbReference type="Pfam" id="PF06441"/>
    </source>
</evidence>
<evidence type="ECO:0000313" key="6">
    <source>
        <dbReference type="EMBL" id="MBB3674387.1"/>
    </source>
</evidence>